<keyword evidence="2" id="KW-1185">Reference proteome</keyword>
<proteinExistence type="predicted"/>
<reference evidence="1" key="1">
    <citation type="journal article" date="2021" name="J Fungi (Basel)">
        <title>Virulence traits and population genomics of the black yeast Aureobasidium melanogenum.</title>
        <authorList>
            <person name="Cernosa A."/>
            <person name="Sun X."/>
            <person name="Gostincar C."/>
            <person name="Fang C."/>
            <person name="Gunde-Cimerman N."/>
            <person name="Song Z."/>
        </authorList>
    </citation>
    <scope>NUCLEOTIDE SEQUENCE</scope>
    <source>
        <strain evidence="1">EXF-9298</strain>
    </source>
</reference>
<name>A0A9P8FYL2_AURME</name>
<accession>A0A9P8FYL2</accession>
<evidence type="ECO:0000313" key="2">
    <source>
        <dbReference type="Proteomes" id="UP000729357"/>
    </source>
</evidence>
<organism evidence="1 2">
    <name type="scientific">Aureobasidium melanogenum</name>
    <name type="common">Aureobasidium pullulans var. melanogenum</name>
    <dbReference type="NCBI Taxonomy" id="46634"/>
    <lineage>
        <taxon>Eukaryota</taxon>
        <taxon>Fungi</taxon>
        <taxon>Dikarya</taxon>
        <taxon>Ascomycota</taxon>
        <taxon>Pezizomycotina</taxon>
        <taxon>Dothideomycetes</taxon>
        <taxon>Dothideomycetidae</taxon>
        <taxon>Dothideales</taxon>
        <taxon>Saccotheciaceae</taxon>
        <taxon>Aureobasidium</taxon>
    </lineage>
</organism>
<reference evidence="1" key="2">
    <citation type="submission" date="2021-08" db="EMBL/GenBank/DDBJ databases">
        <authorList>
            <person name="Gostincar C."/>
            <person name="Sun X."/>
            <person name="Song Z."/>
            <person name="Gunde-Cimerman N."/>
        </authorList>
    </citation>
    <scope>NUCLEOTIDE SEQUENCE</scope>
    <source>
        <strain evidence="1">EXF-9298</strain>
    </source>
</reference>
<comment type="caution">
    <text evidence="1">The sequence shown here is derived from an EMBL/GenBank/DDBJ whole genome shotgun (WGS) entry which is preliminary data.</text>
</comment>
<dbReference type="AlphaFoldDB" id="A0A9P8FYL2"/>
<gene>
    <name evidence="1" type="ORF">KCU98_g4021</name>
</gene>
<protein>
    <submittedName>
        <fullName evidence="1">Uncharacterized protein</fullName>
    </submittedName>
</protein>
<dbReference type="Proteomes" id="UP000729357">
    <property type="component" value="Unassembled WGS sequence"/>
</dbReference>
<evidence type="ECO:0000313" key="1">
    <source>
        <dbReference type="EMBL" id="KAG9986453.1"/>
    </source>
</evidence>
<feature type="non-terminal residue" evidence="1">
    <location>
        <position position="148"/>
    </location>
</feature>
<sequence length="148" mass="17359">MSNTLGTLLDDFTETDREVLSHLTKMEANFGQAYVAEKAFRRLQRRTRTDLQTIDLDNVTSFNNHVRLLDLQNECIKREIEGNAETRLVFAKLDKLAILETDIIANHSSELQETPTEMREWFAKRREIIAGTRMDFSEIYRTMLFQEL</sequence>
<dbReference type="EMBL" id="JAHFXS010000306">
    <property type="protein sequence ID" value="KAG9986453.1"/>
    <property type="molecule type" value="Genomic_DNA"/>
</dbReference>